<evidence type="ECO:0000259" key="6">
    <source>
        <dbReference type="Pfam" id="PF13193"/>
    </source>
</evidence>
<dbReference type="InterPro" id="IPR020845">
    <property type="entry name" value="AMP-binding_CS"/>
</dbReference>
<dbReference type="InterPro" id="IPR000873">
    <property type="entry name" value="AMP-dep_synth/lig_dom"/>
</dbReference>
<dbReference type="GO" id="GO:0004321">
    <property type="term" value="F:fatty-acyl-CoA synthase activity"/>
    <property type="evidence" value="ECO:0007669"/>
    <property type="project" value="TreeGrafter"/>
</dbReference>
<dbReference type="PANTHER" id="PTHR43605">
    <property type="entry name" value="ACYL-COENZYME A SYNTHETASE"/>
    <property type="match status" value="1"/>
</dbReference>
<evidence type="ECO:0000256" key="2">
    <source>
        <dbReference type="ARBA" id="ARBA00022598"/>
    </source>
</evidence>
<dbReference type="GO" id="GO:0015645">
    <property type="term" value="F:fatty acid ligase activity"/>
    <property type="evidence" value="ECO:0007669"/>
    <property type="project" value="TreeGrafter"/>
</dbReference>
<dbReference type="SUPFAM" id="SSF56801">
    <property type="entry name" value="Acetyl-CoA synthetase-like"/>
    <property type="match status" value="1"/>
</dbReference>
<evidence type="ECO:0000313" key="7">
    <source>
        <dbReference type="EMBL" id="RAG82601.1"/>
    </source>
</evidence>
<organism evidence="7 8">
    <name type="scientific">Streptacidiphilus pinicola</name>
    <dbReference type="NCBI Taxonomy" id="2219663"/>
    <lineage>
        <taxon>Bacteria</taxon>
        <taxon>Bacillati</taxon>
        <taxon>Actinomycetota</taxon>
        <taxon>Actinomycetes</taxon>
        <taxon>Kitasatosporales</taxon>
        <taxon>Streptomycetaceae</taxon>
        <taxon>Streptacidiphilus</taxon>
    </lineage>
</organism>
<evidence type="ECO:0000256" key="4">
    <source>
        <dbReference type="ARBA" id="ARBA00022840"/>
    </source>
</evidence>
<dbReference type="PROSITE" id="PS00455">
    <property type="entry name" value="AMP_BINDING"/>
    <property type="match status" value="1"/>
</dbReference>
<reference evidence="7 8" key="1">
    <citation type="submission" date="2018-06" db="EMBL/GenBank/DDBJ databases">
        <title>Streptacidiphilus pinicola sp. nov., isolated from pine grove soil.</title>
        <authorList>
            <person name="Roh S.G."/>
            <person name="Park S."/>
            <person name="Kim M.-K."/>
            <person name="Yun B.-R."/>
            <person name="Park J."/>
            <person name="Kim M.J."/>
            <person name="Kim Y.S."/>
            <person name="Kim S.B."/>
        </authorList>
    </citation>
    <scope>NUCLEOTIDE SEQUENCE [LARGE SCALE GENOMIC DNA]</scope>
    <source>
        <strain evidence="7 8">MMS16-CNU450</strain>
    </source>
</reference>
<evidence type="ECO:0000256" key="3">
    <source>
        <dbReference type="ARBA" id="ARBA00022741"/>
    </source>
</evidence>
<keyword evidence="4" id="KW-0067">ATP-binding</keyword>
<feature type="domain" description="AMP-binding enzyme C-terminal" evidence="6">
    <location>
        <begin position="470"/>
        <end position="547"/>
    </location>
</feature>
<dbReference type="FunFam" id="3.30.300.30:FF:000028">
    <property type="entry name" value="AMP-dependent synthetase"/>
    <property type="match status" value="1"/>
</dbReference>
<keyword evidence="3" id="KW-0547">Nucleotide-binding</keyword>
<protein>
    <submittedName>
        <fullName evidence="7">AMP-dependent synthetase</fullName>
    </submittedName>
</protein>
<dbReference type="EMBL" id="QKYN01000111">
    <property type="protein sequence ID" value="RAG82601.1"/>
    <property type="molecule type" value="Genomic_DNA"/>
</dbReference>
<dbReference type="GO" id="GO:0005524">
    <property type="term" value="F:ATP binding"/>
    <property type="evidence" value="ECO:0007669"/>
    <property type="project" value="UniProtKB-KW"/>
</dbReference>
<evidence type="ECO:0000259" key="5">
    <source>
        <dbReference type="Pfam" id="PF00501"/>
    </source>
</evidence>
<comment type="similarity">
    <text evidence="1">Belongs to the ATP-dependent AMP-binding enzyme family.</text>
</comment>
<dbReference type="OrthoDB" id="9803968at2"/>
<dbReference type="Gene3D" id="3.30.300.30">
    <property type="match status" value="1"/>
</dbReference>
<proteinExistence type="inferred from homology"/>
<keyword evidence="2" id="KW-0436">Ligase</keyword>
<dbReference type="InterPro" id="IPR051087">
    <property type="entry name" value="Mitochondrial_ACSM"/>
</dbReference>
<name>A0A2X0IGR5_9ACTN</name>
<dbReference type="PANTHER" id="PTHR43605:SF10">
    <property type="entry name" value="ACYL-COA SYNTHETASE MEDIUM CHAIN FAMILY MEMBER 3"/>
    <property type="match status" value="1"/>
</dbReference>
<dbReference type="InterPro" id="IPR025110">
    <property type="entry name" value="AMP-bd_C"/>
</dbReference>
<comment type="caution">
    <text evidence="7">The sequence shown here is derived from an EMBL/GenBank/DDBJ whole genome shotgun (WGS) entry which is preliminary data.</text>
</comment>
<dbReference type="RefSeq" id="WP_111505180.1">
    <property type="nucleotide sequence ID" value="NZ_QKYN01000111.1"/>
</dbReference>
<dbReference type="GO" id="GO:0006633">
    <property type="term" value="P:fatty acid biosynthetic process"/>
    <property type="evidence" value="ECO:0007669"/>
    <property type="project" value="TreeGrafter"/>
</dbReference>
<feature type="domain" description="AMP-dependent synthetase/ligase" evidence="5">
    <location>
        <begin position="75"/>
        <end position="419"/>
    </location>
</feature>
<dbReference type="AlphaFoldDB" id="A0A2X0IGR5"/>
<accession>A0A2X0IGR5</accession>
<dbReference type="InterPro" id="IPR045851">
    <property type="entry name" value="AMP-bd_C_sf"/>
</dbReference>
<gene>
    <name evidence="7" type="ORF">DN069_26940</name>
</gene>
<evidence type="ECO:0000313" key="8">
    <source>
        <dbReference type="Proteomes" id="UP000248889"/>
    </source>
</evidence>
<sequence>MAPDSTPPTNEATAEFRAARDHLLQHRGDIEGARRLPRPEGAYFNWALDWFDPEAHGNDDVALRVVDLAADGEVRAETALSFAALSGRSGQVANWLRGLGVARGDRMLLLLGNQVPLWEVMLAAIKLGAVVIPASTLLSPEDLADRVSRGEVRHVVAESGLTGGFAGIGGDWTRIAVGEPVAGWLSYADSAAVPAPFTPDGPTRADDPLLLYFTSGTTSRPKLVQHTHRSYPVGHLSTMYWIGLRPGDVHLNVSSPGWAKHAWSNFFAPWNAGAEILIVNQPRFAARPLLDAMVRHRVTSFCAPPTVWRMLVLEDLTRWRPPLRELVGAGEPLNPEIIERVQAAWGVTLRDGFGQTETTAQVGNPPGLVVKPGSMGVPLPGYEVTLVDAASGAVVTEPGAEGELCLPLDSTPLGLMTGYQQDPERQAEATAGGFYHTGDVAFRDADGYLTYIGRTDDVFKSSDYRISPFELESVLIEHPQVAEAAVVPSPDPLRLSVPKAYVVLVPGATADAEAARSILEFARGRLAPYKRVRRLEFAELPKTVSGKIRRVELRGRENELHGSGLTGGGESPARGKLEFWEEDFPRD</sequence>
<dbReference type="Pfam" id="PF13193">
    <property type="entry name" value="AMP-binding_C"/>
    <property type="match status" value="1"/>
</dbReference>
<dbReference type="GO" id="GO:0006637">
    <property type="term" value="P:acyl-CoA metabolic process"/>
    <property type="evidence" value="ECO:0007669"/>
    <property type="project" value="TreeGrafter"/>
</dbReference>
<keyword evidence="8" id="KW-1185">Reference proteome</keyword>
<dbReference type="Proteomes" id="UP000248889">
    <property type="component" value="Unassembled WGS sequence"/>
</dbReference>
<dbReference type="InterPro" id="IPR042099">
    <property type="entry name" value="ANL_N_sf"/>
</dbReference>
<dbReference type="Pfam" id="PF00501">
    <property type="entry name" value="AMP-binding"/>
    <property type="match status" value="1"/>
</dbReference>
<dbReference type="GO" id="GO:0016405">
    <property type="term" value="F:CoA-ligase activity"/>
    <property type="evidence" value="ECO:0007669"/>
    <property type="project" value="UniProtKB-ARBA"/>
</dbReference>
<evidence type="ECO:0000256" key="1">
    <source>
        <dbReference type="ARBA" id="ARBA00006432"/>
    </source>
</evidence>
<dbReference type="Gene3D" id="3.40.50.12780">
    <property type="entry name" value="N-terminal domain of ligase-like"/>
    <property type="match status" value="1"/>
</dbReference>